<dbReference type="InterPro" id="IPR022037">
    <property type="entry name" value="DUF3606"/>
</dbReference>
<name>A0ABV1YXM5_9HYPH</name>
<sequence>MGRCPPSETGDDYEVQYFAKKVGITPQLKDLIAKHGNNRATLEREAKAMGSDR</sequence>
<evidence type="ECO:0000313" key="1">
    <source>
        <dbReference type="EMBL" id="MER9404439.1"/>
    </source>
</evidence>
<protein>
    <submittedName>
        <fullName evidence="1">DUF3606 domain-containing protein</fullName>
    </submittedName>
</protein>
<dbReference type="RefSeq" id="WP_352557576.1">
    <property type="nucleotide sequence ID" value="NZ_JAMYQB010000006.1"/>
</dbReference>
<reference evidence="1 2" key="1">
    <citation type="journal article" date="2024" name="Proc. Natl. Acad. Sci. U.S.A.">
        <title>The evolutionary genomics of adaptation to stress in wild rhizobium bacteria.</title>
        <authorList>
            <person name="Kehlet-Delgado H."/>
            <person name="Montoya A.P."/>
            <person name="Jensen K.T."/>
            <person name="Wendlandt C.E."/>
            <person name="Dexheimer C."/>
            <person name="Roberts M."/>
            <person name="Torres Martinez L."/>
            <person name="Friesen M.L."/>
            <person name="Griffitts J.S."/>
            <person name="Porter S.S."/>
        </authorList>
    </citation>
    <scope>NUCLEOTIDE SEQUENCE [LARGE SCALE GENOMIC DNA]</scope>
    <source>
        <strain evidence="1 2">M0641</strain>
    </source>
</reference>
<keyword evidence="2" id="KW-1185">Reference proteome</keyword>
<proteinExistence type="predicted"/>
<comment type="caution">
    <text evidence="1">The sequence shown here is derived from an EMBL/GenBank/DDBJ whole genome shotgun (WGS) entry which is preliminary data.</text>
</comment>
<dbReference type="EMBL" id="JAMYQB010000006">
    <property type="protein sequence ID" value="MER9404439.1"/>
    <property type="molecule type" value="Genomic_DNA"/>
</dbReference>
<dbReference type="Pfam" id="PF12244">
    <property type="entry name" value="DUF3606"/>
    <property type="match status" value="1"/>
</dbReference>
<evidence type="ECO:0000313" key="2">
    <source>
        <dbReference type="Proteomes" id="UP001433071"/>
    </source>
</evidence>
<dbReference type="Proteomes" id="UP001433071">
    <property type="component" value="Unassembled WGS sequence"/>
</dbReference>
<accession>A0ABV1YXM5</accession>
<gene>
    <name evidence="1" type="ORF">NKI36_10300</name>
</gene>
<organism evidence="1 2">
    <name type="scientific">Mesorhizobium caraganae</name>
    <dbReference type="NCBI Taxonomy" id="483206"/>
    <lineage>
        <taxon>Bacteria</taxon>
        <taxon>Pseudomonadati</taxon>
        <taxon>Pseudomonadota</taxon>
        <taxon>Alphaproteobacteria</taxon>
        <taxon>Hyphomicrobiales</taxon>
        <taxon>Phyllobacteriaceae</taxon>
        <taxon>Mesorhizobium</taxon>
    </lineage>
</organism>